<dbReference type="GO" id="GO:0004069">
    <property type="term" value="F:L-aspartate:2-oxoglutarate aminotransferase activity"/>
    <property type="evidence" value="ECO:0007669"/>
    <property type="project" value="TreeGrafter"/>
</dbReference>
<dbReference type="PANTHER" id="PTHR11879">
    <property type="entry name" value="ASPARTATE AMINOTRANSFERASE"/>
    <property type="match status" value="1"/>
</dbReference>
<dbReference type="Gene3D" id="3.40.640.10">
    <property type="entry name" value="Type I PLP-dependent aspartate aminotransferase-like (Major domain)"/>
    <property type="match status" value="1"/>
</dbReference>
<dbReference type="Gene3D" id="3.90.1150.10">
    <property type="entry name" value="Aspartate Aminotransferase, domain 1"/>
    <property type="match status" value="1"/>
</dbReference>
<evidence type="ECO:0000256" key="4">
    <source>
        <dbReference type="ARBA" id="ARBA00022576"/>
    </source>
</evidence>
<evidence type="ECO:0000256" key="6">
    <source>
        <dbReference type="ARBA" id="ARBA00022898"/>
    </source>
</evidence>
<gene>
    <name evidence="8" type="ORF">METBISCDRAFT_11483</name>
</gene>
<keyword evidence="9" id="KW-1185">Reference proteome</keyword>
<dbReference type="GO" id="GO:0005829">
    <property type="term" value="C:cytosol"/>
    <property type="evidence" value="ECO:0007669"/>
    <property type="project" value="TreeGrafter"/>
</dbReference>
<dbReference type="SUPFAM" id="SSF53383">
    <property type="entry name" value="PLP-dependent transferases"/>
    <property type="match status" value="1"/>
</dbReference>
<dbReference type="Proteomes" id="UP000268321">
    <property type="component" value="Unassembled WGS sequence"/>
</dbReference>
<keyword evidence="6" id="KW-0663">Pyridoxal phosphate</keyword>
<dbReference type="OrthoDB" id="6752799at2759"/>
<feature type="domain" description="Aminotransferase class I/classII large" evidence="7">
    <location>
        <begin position="30"/>
        <end position="389"/>
    </location>
</feature>
<protein>
    <submittedName>
        <fullName evidence="8">PLP-dependent transferase</fullName>
    </submittedName>
</protein>
<comment type="similarity">
    <text evidence="2">Belongs to the class-I pyridoxal-phosphate-dependent aminotransferase family.</text>
</comment>
<evidence type="ECO:0000256" key="2">
    <source>
        <dbReference type="ARBA" id="ARBA00007441"/>
    </source>
</evidence>
<accession>A0A4V1J3Q6</accession>
<sequence length="401" mass="45202">MSSTFSGLEKSGIDPIINLMIACGKDQHPKKIDLSVGVYKNEECDPNYVFPCVKAAKEALLKNDPGHYYTQLEGIPEYLACAQKTIFGKECPNATSVQAIAGSGALHMACTLLKSVGFQDFYIGAPTWSNYRGIIEHIGGSYLEYPYYNYKTRNVDMESIKQTIKNVKIKSVFVLQTACHNPTACDLSHEQWKEVFDLILSKGHFLVFDNAYQGLSSGNVDEDAWPIREAYLRKMEFIACQTYSKNLGLYSERVGCIHVCTWDLKEKENVESKLIAICRNEVSFPPAFGSRVVALVATDPELKKIWAKDVLNAAARLKDMRKKAVDWFTKLKTPGDWTHIMSLSGLFWFSGLSKLQTQKLIEEHHIYILSNGRINVAGLNNANVEYFCRCVDRVVRDYPVA</sequence>
<evidence type="ECO:0000313" key="8">
    <source>
        <dbReference type="EMBL" id="RKP32889.1"/>
    </source>
</evidence>
<evidence type="ECO:0000259" key="7">
    <source>
        <dbReference type="Pfam" id="PF00155"/>
    </source>
</evidence>
<reference evidence="9" key="1">
    <citation type="journal article" date="2018" name="Nat. Microbiol.">
        <title>Leveraging single-cell genomics to expand the fungal tree of life.</title>
        <authorList>
            <person name="Ahrendt S.R."/>
            <person name="Quandt C.A."/>
            <person name="Ciobanu D."/>
            <person name="Clum A."/>
            <person name="Salamov A."/>
            <person name="Andreopoulos B."/>
            <person name="Cheng J.F."/>
            <person name="Woyke T."/>
            <person name="Pelin A."/>
            <person name="Henrissat B."/>
            <person name="Reynolds N.K."/>
            <person name="Benny G.L."/>
            <person name="Smith M.E."/>
            <person name="James T.Y."/>
            <person name="Grigoriev I.V."/>
        </authorList>
    </citation>
    <scope>NUCLEOTIDE SEQUENCE [LARGE SCALE GENOMIC DNA]</scope>
    <source>
        <strain evidence="9">Baker2002</strain>
    </source>
</reference>
<dbReference type="InterPro" id="IPR015424">
    <property type="entry name" value="PyrdxlP-dep_Trfase"/>
</dbReference>
<organism evidence="8 9">
    <name type="scientific">Metschnikowia bicuspidata</name>
    <dbReference type="NCBI Taxonomy" id="27322"/>
    <lineage>
        <taxon>Eukaryota</taxon>
        <taxon>Fungi</taxon>
        <taxon>Dikarya</taxon>
        <taxon>Ascomycota</taxon>
        <taxon>Saccharomycotina</taxon>
        <taxon>Pichiomycetes</taxon>
        <taxon>Metschnikowiaceae</taxon>
        <taxon>Metschnikowia</taxon>
    </lineage>
</organism>
<dbReference type="InterPro" id="IPR015422">
    <property type="entry name" value="PyrdxlP-dep_Trfase_small"/>
</dbReference>
<comment type="cofactor">
    <cofactor evidence="1">
        <name>pyridoxal 5'-phosphate</name>
        <dbReference type="ChEBI" id="CHEBI:597326"/>
    </cofactor>
</comment>
<keyword evidence="5 8" id="KW-0808">Transferase</keyword>
<keyword evidence="4" id="KW-0032">Aminotransferase</keyword>
<dbReference type="EMBL" id="ML004429">
    <property type="protein sequence ID" value="RKP32889.1"/>
    <property type="molecule type" value="Genomic_DNA"/>
</dbReference>
<dbReference type="Pfam" id="PF00155">
    <property type="entry name" value="Aminotran_1_2"/>
    <property type="match status" value="1"/>
</dbReference>
<name>A0A4V1J3Q6_9ASCO</name>
<dbReference type="GO" id="GO:0006532">
    <property type="term" value="P:aspartate biosynthetic process"/>
    <property type="evidence" value="ECO:0007669"/>
    <property type="project" value="TreeGrafter"/>
</dbReference>
<dbReference type="InterPro" id="IPR000796">
    <property type="entry name" value="Asp_trans"/>
</dbReference>
<dbReference type="GO" id="GO:0030170">
    <property type="term" value="F:pyridoxal phosphate binding"/>
    <property type="evidence" value="ECO:0007669"/>
    <property type="project" value="InterPro"/>
</dbReference>
<dbReference type="InterPro" id="IPR015421">
    <property type="entry name" value="PyrdxlP-dep_Trfase_major"/>
</dbReference>
<dbReference type="CDD" id="cd00609">
    <property type="entry name" value="AAT_like"/>
    <property type="match status" value="1"/>
</dbReference>
<comment type="subunit">
    <text evidence="3">Homodimer.</text>
</comment>
<evidence type="ECO:0000313" key="9">
    <source>
        <dbReference type="Proteomes" id="UP000268321"/>
    </source>
</evidence>
<evidence type="ECO:0000256" key="5">
    <source>
        <dbReference type="ARBA" id="ARBA00022679"/>
    </source>
</evidence>
<dbReference type="AlphaFoldDB" id="A0A4V1J3Q6"/>
<evidence type="ECO:0000256" key="1">
    <source>
        <dbReference type="ARBA" id="ARBA00001933"/>
    </source>
</evidence>
<evidence type="ECO:0000256" key="3">
    <source>
        <dbReference type="ARBA" id="ARBA00011738"/>
    </source>
</evidence>
<dbReference type="PRINTS" id="PR00799">
    <property type="entry name" value="TRANSAMINASE"/>
</dbReference>
<dbReference type="InterPro" id="IPR004839">
    <property type="entry name" value="Aminotransferase_I/II_large"/>
</dbReference>
<proteinExistence type="inferred from homology"/>
<dbReference type="PANTHER" id="PTHR11879:SF55">
    <property type="entry name" value="GLUTAMATE OXALOACETATE TRANSAMINASE 1, ISOFORM B"/>
    <property type="match status" value="1"/>
</dbReference>